<dbReference type="EC" id="1.1.1.370" evidence="4"/>
<name>A0A7T1F2R9_ATRLM</name>
<dbReference type="EMBL" id="CP065383">
    <property type="protein sequence ID" value="QPM68025.1"/>
    <property type="molecule type" value="Genomic_DNA"/>
</dbReference>
<dbReference type="PANTHER" id="PTHR43818">
    <property type="entry name" value="BCDNA.GH03377"/>
    <property type="match status" value="1"/>
</dbReference>
<dbReference type="InterPro" id="IPR004104">
    <property type="entry name" value="Gfo/Idh/MocA-like_OxRdtase_C"/>
</dbReference>
<dbReference type="RefSeq" id="WP_218113187.1">
    <property type="nucleotide sequence ID" value="NZ_CP065383.1"/>
</dbReference>
<evidence type="ECO:0000259" key="2">
    <source>
        <dbReference type="Pfam" id="PF01408"/>
    </source>
</evidence>
<dbReference type="Gene3D" id="3.40.50.720">
    <property type="entry name" value="NAD(P)-binding Rossmann-like Domain"/>
    <property type="match status" value="1"/>
</dbReference>
<feature type="domain" description="Gfo/Idh/MocA-like oxidoreductase N-terminal" evidence="2">
    <location>
        <begin position="19"/>
        <end position="141"/>
    </location>
</feature>
<dbReference type="SUPFAM" id="SSF51735">
    <property type="entry name" value="NAD(P)-binding Rossmann-fold domains"/>
    <property type="match status" value="1"/>
</dbReference>
<evidence type="ECO:0000313" key="5">
    <source>
        <dbReference type="Proteomes" id="UP000594463"/>
    </source>
</evidence>
<dbReference type="Pfam" id="PF02894">
    <property type="entry name" value="GFO_IDH_MocA_C"/>
    <property type="match status" value="1"/>
</dbReference>
<feature type="domain" description="Gfo/Idh/MocA-like oxidoreductase C-terminal" evidence="3">
    <location>
        <begin position="159"/>
        <end position="391"/>
    </location>
</feature>
<dbReference type="InterPro" id="IPR036291">
    <property type="entry name" value="NAD(P)-bd_dom_sf"/>
</dbReference>
<dbReference type="AlphaFoldDB" id="A0A7T1F2R9"/>
<sequence>MDQKGFFQVDYSKSDFIEVKIGMLGYGFMGQVHSNAFIKVPFSFSDPVARPVLLAICGRNQKKVEDTARRFGYKEYCLDWQLLAKDPRIDIFDNCTPDDWHYLPSIVAMENGKHVICEKPLSLKLEEAFQMAQKARETKIKTMCCYNYRFLPAVRFAHQLIKQGILGKIYQFRAKYLQQQGHNPFEHIEKVWYAHGTKSGILMGIGSHIIDMAHFLIGEITAVSGLRKTYNQMRKDCSGKSNPVSADECTIAILEFKNGAIGTIESSGVSTGRKNYQGWEINGSKGSIVFDLEDLNHLQVYSTDANPPEIQGFSNVLVTDSEHPLQINYLPSGHNQGWEYGHVHALHHFLDCVVNDKPVEPLGASFQDGYRVQVVIEAINQSSARGKRVEIKEFGRDI</sequence>
<evidence type="ECO:0000313" key="4">
    <source>
        <dbReference type="EMBL" id="QPM68025.1"/>
    </source>
</evidence>
<evidence type="ECO:0000259" key="3">
    <source>
        <dbReference type="Pfam" id="PF02894"/>
    </source>
</evidence>
<dbReference type="InterPro" id="IPR050463">
    <property type="entry name" value="Gfo/Idh/MocA_oxidrdct_glycsds"/>
</dbReference>
<keyword evidence="1 4" id="KW-0560">Oxidoreductase</keyword>
<dbReference type="InterPro" id="IPR000683">
    <property type="entry name" value="Gfo/Idh/MocA-like_OxRdtase_N"/>
</dbReference>
<dbReference type="GO" id="GO:0016491">
    <property type="term" value="F:oxidoreductase activity"/>
    <property type="evidence" value="ECO:0007669"/>
    <property type="project" value="UniProtKB-KW"/>
</dbReference>
<gene>
    <name evidence="4" type="primary">iolX_3</name>
    <name evidence="4" type="ORF">RT761_01239</name>
</gene>
<dbReference type="Pfam" id="PF01408">
    <property type="entry name" value="GFO_IDH_MocA"/>
    <property type="match status" value="1"/>
</dbReference>
<evidence type="ECO:0000256" key="1">
    <source>
        <dbReference type="ARBA" id="ARBA00023002"/>
    </source>
</evidence>
<accession>A0A7T1F2R9</accession>
<dbReference type="KEGG" id="alam:RT761_01239"/>
<organism evidence="4 5">
    <name type="scientific">Atribacter laminatus</name>
    <dbReference type="NCBI Taxonomy" id="2847778"/>
    <lineage>
        <taxon>Bacteria</taxon>
        <taxon>Pseudomonadati</taxon>
        <taxon>Atribacterota</taxon>
        <taxon>Atribacteria</taxon>
        <taxon>Atribacterales</taxon>
        <taxon>Atribacteraceae</taxon>
        <taxon>Atribacter</taxon>
    </lineage>
</organism>
<reference evidence="4 5" key="1">
    <citation type="journal article" date="2021" name="Nat. Commun.">
        <title>Isolation of a member of the candidate phylum Atribacteria reveals a unique cell membrane structure.</title>
        <authorList>
            <person name="Taiki K."/>
            <person name="Nobu M.K."/>
            <person name="Kusada H."/>
            <person name="Meng X.-Y."/>
            <person name="Hosoki N."/>
            <person name="Uematsu K."/>
            <person name="Yoshioka H."/>
            <person name="Kamagata Y."/>
            <person name="Tamaki H."/>
        </authorList>
    </citation>
    <scope>NUCLEOTIDE SEQUENCE [LARGE SCALE GENOMIC DNA]</scope>
    <source>
        <strain evidence="4 5">RT761</strain>
    </source>
</reference>
<dbReference type="GO" id="GO:0000166">
    <property type="term" value="F:nucleotide binding"/>
    <property type="evidence" value="ECO:0007669"/>
    <property type="project" value="InterPro"/>
</dbReference>
<dbReference type="Proteomes" id="UP000594463">
    <property type="component" value="Chromosome"/>
</dbReference>
<keyword evidence="5" id="KW-1185">Reference proteome</keyword>
<protein>
    <submittedName>
        <fullName evidence="4">Scyllo-inositol 2-dehydrogenase (NAD(+))</fullName>
        <ecNumber evidence="4">1.1.1.370</ecNumber>
    </submittedName>
</protein>
<dbReference type="Gene3D" id="3.30.360.10">
    <property type="entry name" value="Dihydrodipicolinate Reductase, domain 2"/>
    <property type="match status" value="1"/>
</dbReference>
<dbReference type="PANTHER" id="PTHR43818:SF11">
    <property type="entry name" value="BCDNA.GH03377"/>
    <property type="match status" value="1"/>
</dbReference>
<proteinExistence type="predicted"/>
<dbReference type="SUPFAM" id="SSF55347">
    <property type="entry name" value="Glyceraldehyde-3-phosphate dehydrogenase-like, C-terminal domain"/>
    <property type="match status" value="1"/>
</dbReference>